<accession>A0ABQ4Q4U0</accession>
<dbReference type="Proteomes" id="UP000887222">
    <property type="component" value="Unassembled WGS sequence"/>
</dbReference>
<dbReference type="Pfam" id="PF00656">
    <property type="entry name" value="Peptidase_C14"/>
    <property type="match status" value="1"/>
</dbReference>
<organism evidence="3 4">
    <name type="scientific">Noviherbaspirillum aridicola</name>
    <dbReference type="NCBI Taxonomy" id="2849687"/>
    <lineage>
        <taxon>Bacteria</taxon>
        <taxon>Pseudomonadati</taxon>
        <taxon>Pseudomonadota</taxon>
        <taxon>Betaproteobacteria</taxon>
        <taxon>Burkholderiales</taxon>
        <taxon>Oxalobacteraceae</taxon>
        <taxon>Noviherbaspirillum</taxon>
    </lineage>
</organism>
<dbReference type="RefSeq" id="WP_220807923.1">
    <property type="nucleotide sequence ID" value="NZ_BPMK01000007.1"/>
</dbReference>
<comment type="caution">
    <text evidence="3">The sequence shown here is derived from an EMBL/GenBank/DDBJ whole genome shotgun (WGS) entry which is preliminary data.</text>
</comment>
<dbReference type="InterPro" id="IPR029030">
    <property type="entry name" value="Caspase-like_dom_sf"/>
</dbReference>
<keyword evidence="4" id="KW-1185">Reference proteome</keyword>
<evidence type="ECO:0000259" key="2">
    <source>
        <dbReference type="Pfam" id="PF00656"/>
    </source>
</evidence>
<evidence type="ECO:0000313" key="4">
    <source>
        <dbReference type="Proteomes" id="UP000887222"/>
    </source>
</evidence>
<dbReference type="Gene3D" id="3.40.50.1460">
    <property type="match status" value="1"/>
</dbReference>
<proteinExistence type="predicted"/>
<sequence>MTPLLVAAARLALLAALALPFSPVHAQREAPERVSQQELAEIRGAFQGIGLRQADVALADDGRVTLVGEYENRDEVETAFAAARAVVGLSRVAPTTPSAIRYRLKNFSGAFSSTVAKMMQKPASAQPAPVPAAAVPVAAALQPQAAGRAARTLGLIVGVSTYKYLPPEHGLEGADKDAVDIYKFMTSPDGGKIPADHVRLLRHDKATSAAVKSAMRDIMDQVQSGDTVVLFVAAHGLPNAMNKFDIVLHDTEFPRQKVNAAGGQSFEFVITNRKTALSDDDLQAFVAQLTARNVRSVVLLDTCYSGKTFVAIPGYLPSRTRSLRQHKKEAEYAASPSQEAITDLAQKARDARTSRIVIVSASENEESLESPELGGGAFTQTYIRSLRDARDFANAFDQTKPSVIRIARTMGHSQTPRMLVVPEVADTRM</sequence>
<feature type="domain" description="Peptidase C14 caspase" evidence="2">
    <location>
        <begin position="154"/>
        <end position="417"/>
    </location>
</feature>
<dbReference type="InterPro" id="IPR011600">
    <property type="entry name" value="Pept_C14_caspase"/>
</dbReference>
<gene>
    <name evidence="3" type="ORF">NCCP691_17680</name>
</gene>
<feature type="chain" id="PRO_5045984152" description="Peptidase C14 caspase domain-containing protein" evidence="1">
    <location>
        <begin position="27"/>
        <end position="429"/>
    </location>
</feature>
<protein>
    <recommendedName>
        <fullName evidence="2">Peptidase C14 caspase domain-containing protein</fullName>
    </recommendedName>
</protein>
<dbReference type="EMBL" id="BPMK01000007">
    <property type="protein sequence ID" value="GIZ51754.1"/>
    <property type="molecule type" value="Genomic_DNA"/>
</dbReference>
<evidence type="ECO:0000313" key="3">
    <source>
        <dbReference type="EMBL" id="GIZ51754.1"/>
    </source>
</evidence>
<name>A0ABQ4Q4U0_9BURK</name>
<reference evidence="3 4" key="1">
    <citation type="journal article" date="2022" name="Int. J. Syst. Evol. Microbiol.">
        <title>Noviherbaspirillum aridicola sp. nov., isolated from an arid soil in Pakistan.</title>
        <authorList>
            <person name="Khan I.U."/>
            <person name="Saqib M."/>
            <person name="Amin A."/>
            <person name="Hussain F."/>
            <person name="Li L."/>
            <person name="Liu Y.H."/>
            <person name="Fang B.Z."/>
            <person name="Ahmed I."/>
            <person name="Li W.J."/>
        </authorList>
    </citation>
    <scope>NUCLEOTIDE SEQUENCE [LARGE SCALE GENOMIC DNA]</scope>
    <source>
        <strain evidence="3 4">NCCP-691</strain>
    </source>
</reference>
<evidence type="ECO:0000256" key="1">
    <source>
        <dbReference type="SAM" id="SignalP"/>
    </source>
</evidence>
<dbReference type="SUPFAM" id="SSF52129">
    <property type="entry name" value="Caspase-like"/>
    <property type="match status" value="1"/>
</dbReference>
<feature type="signal peptide" evidence="1">
    <location>
        <begin position="1"/>
        <end position="26"/>
    </location>
</feature>
<keyword evidence="1" id="KW-0732">Signal</keyword>